<keyword evidence="3" id="KW-0274">FAD</keyword>
<dbReference type="Gene3D" id="3.30.9.10">
    <property type="entry name" value="D-Amino Acid Oxidase, subunit A, domain 2"/>
    <property type="match status" value="1"/>
</dbReference>
<comment type="cofactor">
    <cofactor evidence="1">
        <name>FAD</name>
        <dbReference type="ChEBI" id="CHEBI:57692"/>
    </cofactor>
</comment>
<organism evidence="5 6">
    <name type="scientific">Candidatus Protofrankia californiensis</name>
    <dbReference type="NCBI Taxonomy" id="1839754"/>
    <lineage>
        <taxon>Bacteria</taxon>
        <taxon>Bacillati</taxon>
        <taxon>Actinomycetota</taxon>
        <taxon>Actinomycetes</taxon>
        <taxon>Frankiales</taxon>
        <taxon>Frankiaceae</taxon>
        <taxon>Protofrankia</taxon>
    </lineage>
</organism>
<dbReference type="EMBL" id="FLUV01001108">
    <property type="protein sequence ID" value="SBW22429.1"/>
    <property type="molecule type" value="Genomic_DNA"/>
</dbReference>
<dbReference type="InterPro" id="IPR036188">
    <property type="entry name" value="FAD/NAD-bd_sf"/>
</dbReference>
<name>A0A1C3NXX4_9ACTN</name>
<evidence type="ECO:0000256" key="1">
    <source>
        <dbReference type="ARBA" id="ARBA00001974"/>
    </source>
</evidence>
<keyword evidence="6" id="KW-1185">Reference proteome</keyword>
<dbReference type="AlphaFoldDB" id="A0A1C3NXX4"/>
<sequence length="99" mass="10619">MARQHWRTGAKEILRTASRHAFIAEARRYVPQLQSGDVVRGPSGVRAQAVARDGSLVDDFVLSIRGKIVHVRNAPSPAATASLAIAEHIVSKVVAEPAT</sequence>
<dbReference type="PANTHER" id="PTHR43104">
    <property type="entry name" value="L-2-HYDROXYGLUTARATE DEHYDROGENASE, MITOCHONDRIAL"/>
    <property type="match status" value="1"/>
</dbReference>
<evidence type="ECO:0000256" key="3">
    <source>
        <dbReference type="ARBA" id="ARBA00022827"/>
    </source>
</evidence>
<evidence type="ECO:0000256" key="4">
    <source>
        <dbReference type="ARBA" id="ARBA00023002"/>
    </source>
</evidence>
<evidence type="ECO:0000313" key="5">
    <source>
        <dbReference type="EMBL" id="SBW22429.1"/>
    </source>
</evidence>
<gene>
    <name evidence="5" type="ORF">FDG2_2622</name>
</gene>
<keyword evidence="4" id="KW-0560">Oxidoreductase</keyword>
<reference evidence="6" key="1">
    <citation type="submission" date="2016-02" db="EMBL/GenBank/DDBJ databases">
        <authorList>
            <person name="Wibberg D."/>
        </authorList>
    </citation>
    <scope>NUCLEOTIDE SEQUENCE [LARGE SCALE GENOMIC DNA]</scope>
</reference>
<dbReference type="GO" id="GO:0047545">
    <property type="term" value="F:(S)-2-hydroxyglutarate dehydrogenase activity"/>
    <property type="evidence" value="ECO:0007669"/>
    <property type="project" value="TreeGrafter"/>
</dbReference>
<evidence type="ECO:0000313" key="6">
    <source>
        <dbReference type="Proteomes" id="UP000199013"/>
    </source>
</evidence>
<dbReference type="Proteomes" id="UP000199013">
    <property type="component" value="Unassembled WGS sequence"/>
</dbReference>
<dbReference type="PANTHER" id="PTHR43104:SF2">
    <property type="entry name" value="L-2-HYDROXYGLUTARATE DEHYDROGENASE, MITOCHONDRIAL"/>
    <property type="match status" value="1"/>
</dbReference>
<accession>A0A1C3NXX4</accession>
<proteinExistence type="predicted"/>
<evidence type="ECO:0000256" key="2">
    <source>
        <dbReference type="ARBA" id="ARBA00022630"/>
    </source>
</evidence>
<dbReference type="Gene3D" id="3.50.50.60">
    <property type="entry name" value="FAD/NAD(P)-binding domain"/>
    <property type="match status" value="1"/>
</dbReference>
<protein>
    <submittedName>
        <fullName evidence="5">FAD dependent oxidoreductase</fullName>
    </submittedName>
</protein>
<keyword evidence="2" id="KW-0285">Flavoprotein</keyword>